<dbReference type="InterPro" id="IPR011110">
    <property type="entry name" value="Reg_prop"/>
</dbReference>
<dbReference type="Gene3D" id="3.30.565.10">
    <property type="entry name" value="Histidine kinase-like ATPase, C-terminal domain"/>
    <property type="match status" value="1"/>
</dbReference>
<dbReference type="Proteomes" id="UP000783796">
    <property type="component" value="Unassembled WGS sequence"/>
</dbReference>
<dbReference type="InterPro" id="IPR003594">
    <property type="entry name" value="HATPase_dom"/>
</dbReference>
<feature type="modified residue" description="4-aspartylphosphate" evidence="12">
    <location>
        <position position="1142"/>
    </location>
</feature>
<dbReference type="SUPFAM" id="SSF47384">
    <property type="entry name" value="Homodimeric domain of signal transducing histidine kinase"/>
    <property type="match status" value="1"/>
</dbReference>
<dbReference type="InterPro" id="IPR036097">
    <property type="entry name" value="HisK_dim/P_sf"/>
</dbReference>
<dbReference type="SUPFAM" id="SSF55874">
    <property type="entry name" value="ATPase domain of HSP90 chaperone/DNA topoisomerase II/histidine kinase"/>
    <property type="match status" value="1"/>
</dbReference>
<dbReference type="Pfam" id="PF07494">
    <property type="entry name" value="Reg_prop"/>
    <property type="match status" value="3"/>
</dbReference>
<dbReference type="Gene3D" id="2.130.10.10">
    <property type="entry name" value="YVTN repeat-like/Quinoprotein amine dehydrogenase"/>
    <property type="match status" value="3"/>
</dbReference>
<comment type="caution">
    <text evidence="19">The sequence shown here is derived from an EMBL/GenBank/DDBJ whole genome shotgun (WGS) entry which is preliminary data.</text>
</comment>
<dbReference type="InterPro" id="IPR018062">
    <property type="entry name" value="HTH_AraC-typ_CS"/>
</dbReference>
<keyword evidence="3 12" id="KW-0597">Phosphoprotein</keyword>
<keyword evidence="15" id="KW-0732">Signal</keyword>
<evidence type="ECO:0000259" key="16">
    <source>
        <dbReference type="PROSITE" id="PS01124"/>
    </source>
</evidence>
<evidence type="ECO:0000256" key="1">
    <source>
        <dbReference type="ARBA" id="ARBA00000085"/>
    </source>
</evidence>
<evidence type="ECO:0000256" key="2">
    <source>
        <dbReference type="ARBA" id="ARBA00012438"/>
    </source>
</evidence>
<dbReference type="Pfam" id="PF12833">
    <property type="entry name" value="HTH_18"/>
    <property type="match status" value="1"/>
</dbReference>
<dbReference type="SMART" id="SM00388">
    <property type="entry name" value="HisKA"/>
    <property type="match status" value="1"/>
</dbReference>
<dbReference type="SMART" id="SM00448">
    <property type="entry name" value="REC"/>
    <property type="match status" value="1"/>
</dbReference>
<sequence>MKHKSFLLLILSFFFISIKSQTSVVYTTGDHISSSLINKIYQDKSGFIWIATEYGLNRFDGNRFTLYTHDENDTTSICNNYSRVVFEDSNNNVWIGTVAGMMKYNRNENNFTKVSLFINDHITTPHISQIIEHSNGEIWAASSNQGLFCINTKNNTGHSVQTLLNNGVLKINTIYEDYDKNILIGTEGDGVIKFNLINGKLEKIQSPYIQNSDVTSIISDNYGKIYFGTFTNGLYIYQNNTVEKVPSFGNLPIKTLAFIDNKLYIGTDGFGIKIYNDNTKSTKDLYITDSAIDFRDTKAHSIISDREGNLWFGIFQKGVVLIPQKPNPFKFYGGKQINESPIDNGCVMSILKDSKNNILIGVDSKGLYILNSNYVQTKHYKPQDGKYKIPNTILSIYEDSNKKTWIGSYSQGIGQFDTQTGIYKPISGLESESVFSITEGHDNKLYISTYGTGMCVYDPTTKELTSYKEENEKNKDFNYLADNWINTLYCDSEGYIWIGHFKGLSCFNPKNNSFINFSETNYIIKDKMCYSILEDSEKTIWIGTSEGLYSFDKRSRKIEKYGINDGLSNDVICGLCDDNSGNIWISTFNGISKFNKQYKTFTNYYSEDGLQGNEFTRGAAYKATNGELFFGGTNGITCFYPSEITDSISKPNLTISEFQVFGKSINTNSLSGGKKIIEKDVTKAKTFNLNHKDNTFRVLFTTMDYGNTSHILYKYRIEKLGKNWLSTRAGENYITFNNLPPGNYKLEVYAVNRNISSDIYTYNINISYQWYQTWWAYILFSIPVLIIIWLTVNFIRMKIRRRRDFMEIKHAREINEAKLQFFINISHEIRTPMTLIINPLEKLIAANKDKDTAKTYMMIYRNAKRILRLINQLMDIRKIEKGQMQMHFRETDLVGFINDLMMTFDNTAKQKNISFDFSHKEKSVMGWIDINNFDKVLMNLLSNAFKYTPDNGKVTVILETGEDPTAKGPIKNYIEIKVTDSGIGLDENQKERIFERFYQISGNGIHNQGGTGVGLHLTRSLVEMHYGTITAENNADSSGSTFTVRIPRGCDHISLEQIDSNETYVNSNIDKQIVSATSEENNSNTKKRAKTNFTILIVDDEKEIQEFLKEELSDEYKIELASNGREAYEHILTNQVDLVVSDVMMDEMDGLTLCKKIKQNVNTNHLPVILLTAKGKVEEQVEGIEHGADAYIIKPFNSEVLRSTISNLLNNRRILKNKFSGAQEQKEKIKDINIKSSDEALMDKIMSVINKYMAEPSLNVEMLAHEVGLSRVHLHRKLKELTNLSTRDFIKNIRMQQAAKLLKEKDLSISEVAYAVGFSNLSHFSSTFKEIFGVSPKEYTVEKNEENNKPKKGITKDKENK</sequence>
<dbReference type="Gene3D" id="2.60.40.10">
    <property type="entry name" value="Immunoglobulins"/>
    <property type="match status" value="1"/>
</dbReference>
<keyword evidence="10" id="KW-0238">DNA-binding</keyword>
<feature type="domain" description="Response regulatory" evidence="18">
    <location>
        <begin position="1094"/>
        <end position="1209"/>
    </location>
</feature>
<keyword evidence="9" id="KW-0805">Transcription regulation</keyword>
<dbReference type="Gene3D" id="3.40.50.2300">
    <property type="match status" value="1"/>
</dbReference>
<dbReference type="InterPro" id="IPR036890">
    <property type="entry name" value="HATPase_C_sf"/>
</dbReference>
<evidence type="ECO:0000256" key="3">
    <source>
        <dbReference type="ARBA" id="ARBA00022553"/>
    </source>
</evidence>
<dbReference type="EC" id="2.7.13.3" evidence="2"/>
<evidence type="ECO:0000259" key="18">
    <source>
        <dbReference type="PROSITE" id="PS50110"/>
    </source>
</evidence>
<keyword evidence="14" id="KW-1133">Transmembrane helix</keyword>
<feature type="region of interest" description="Disordered" evidence="13">
    <location>
        <begin position="1341"/>
        <end position="1361"/>
    </location>
</feature>
<dbReference type="Pfam" id="PF00072">
    <property type="entry name" value="Response_reg"/>
    <property type="match status" value="1"/>
</dbReference>
<gene>
    <name evidence="19" type="ORF">H9777_03395</name>
</gene>
<accession>A0A948TA30</accession>
<protein>
    <recommendedName>
        <fullName evidence="2">histidine kinase</fullName>
        <ecNumber evidence="2">2.7.13.3</ecNumber>
    </recommendedName>
</protein>
<dbReference type="InterPro" id="IPR013783">
    <property type="entry name" value="Ig-like_fold"/>
</dbReference>
<dbReference type="GO" id="GO:0000155">
    <property type="term" value="F:phosphorelay sensor kinase activity"/>
    <property type="evidence" value="ECO:0007669"/>
    <property type="project" value="InterPro"/>
</dbReference>
<keyword evidence="14" id="KW-0472">Membrane</keyword>
<dbReference type="SUPFAM" id="SSF52172">
    <property type="entry name" value="CheY-like"/>
    <property type="match status" value="1"/>
</dbReference>
<dbReference type="GO" id="GO:0005524">
    <property type="term" value="F:ATP binding"/>
    <property type="evidence" value="ECO:0007669"/>
    <property type="project" value="UniProtKB-KW"/>
</dbReference>
<evidence type="ECO:0000256" key="4">
    <source>
        <dbReference type="ARBA" id="ARBA00022679"/>
    </source>
</evidence>
<proteinExistence type="predicted"/>
<dbReference type="InterPro" id="IPR003661">
    <property type="entry name" value="HisK_dim/P_dom"/>
</dbReference>
<dbReference type="Gene3D" id="1.10.10.60">
    <property type="entry name" value="Homeodomain-like"/>
    <property type="match status" value="1"/>
</dbReference>
<evidence type="ECO:0000313" key="20">
    <source>
        <dbReference type="Proteomes" id="UP000783796"/>
    </source>
</evidence>
<dbReference type="CDD" id="cd17574">
    <property type="entry name" value="REC_OmpR"/>
    <property type="match status" value="1"/>
</dbReference>
<evidence type="ECO:0000256" key="9">
    <source>
        <dbReference type="ARBA" id="ARBA00023015"/>
    </source>
</evidence>
<dbReference type="InterPro" id="IPR005467">
    <property type="entry name" value="His_kinase_dom"/>
</dbReference>
<evidence type="ECO:0000256" key="7">
    <source>
        <dbReference type="ARBA" id="ARBA00022840"/>
    </source>
</evidence>
<dbReference type="EMBL" id="JAHLFW010000036">
    <property type="protein sequence ID" value="MBU3837362.1"/>
    <property type="molecule type" value="Genomic_DNA"/>
</dbReference>
<keyword evidence="6" id="KW-0418">Kinase</keyword>
<dbReference type="InterPro" id="IPR011123">
    <property type="entry name" value="Y_Y_Y"/>
</dbReference>
<evidence type="ECO:0000256" key="14">
    <source>
        <dbReference type="SAM" id="Phobius"/>
    </source>
</evidence>
<reference evidence="19" key="2">
    <citation type="submission" date="2021-04" db="EMBL/GenBank/DDBJ databases">
        <authorList>
            <person name="Gilroy R."/>
        </authorList>
    </citation>
    <scope>NUCLEOTIDE SEQUENCE</scope>
    <source>
        <strain evidence="19">G4-2901</strain>
    </source>
</reference>
<dbReference type="InterPro" id="IPR018060">
    <property type="entry name" value="HTH_AraC"/>
</dbReference>
<dbReference type="Pfam" id="PF00512">
    <property type="entry name" value="HisKA"/>
    <property type="match status" value="1"/>
</dbReference>
<feature type="transmembrane region" description="Helical" evidence="14">
    <location>
        <begin position="774"/>
        <end position="795"/>
    </location>
</feature>
<keyword evidence="7" id="KW-0067">ATP-binding</keyword>
<keyword evidence="11" id="KW-0804">Transcription</keyword>
<evidence type="ECO:0000256" key="10">
    <source>
        <dbReference type="ARBA" id="ARBA00023125"/>
    </source>
</evidence>
<dbReference type="Pfam" id="PF07495">
    <property type="entry name" value="Y_Y_Y"/>
    <property type="match status" value="1"/>
</dbReference>
<keyword evidence="8" id="KW-0902">Two-component regulatory system</keyword>
<feature type="chain" id="PRO_5038105531" description="histidine kinase" evidence="15">
    <location>
        <begin position="23"/>
        <end position="1361"/>
    </location>
</feature>
<dbReference type="FunFam" id="1.10.287.130:FF:000045">
    <property type="entry name" value="Two-component system sensor histidine kinase/response regulator"/>
    <property type="match status" value="1"/>
</dbReference>
<evidence type="ECO:0000256" key="15">
    <source>
        <dbReference type="SAM" id="SignalP"/>
    </source>
</evidence>
<dbReference type="SUPFAM" id="SSF63829">
    <property type="entry name" value="Calcium-dependent phosphotriesterase"/>
    <property type="match status" value="3"/>
</dbReference>
<keyword evidence="4" id="KW-0808">Transferase</keyword>
<dbReference type="PROSITE" id="PS50109">
    <property type="entry name" value="HIS_KIN"/>
    <property type="match status" value="1"/>
</dbReference>
<evidence type="ECO:0000313" key="19">
    <source>
        <dbReference type="EMBL" id="MBU3837362.1"/>
    </source>
</evidence>
<dbReference type="PANTHER" id="PTHR43547">
    <property type="entry name" value="TWO-COMPONENT HISTIDINE KINASE"/>
    <property type="match status" value="1"/>
</dbReference>
<comment type="catalytic activity">
    <reaction evidence="1">
        <text>ATP + protein L-histidine = ADP + protein N-phospho-L-histidine.</text>
        <dbReference type="EC" id="2.7.13.3"/>
    </reaction>
</comment>
<dbReference type="InterPro" id="IPR004358">
    <property type="entry name" value="Sig_transdc_His_kin-like_C"/>
</dbReference>
<dbReference type="PROSITE" id="PS01124">
    <property type="entry name" value="HTH_ARAC_FAMILY_2"/>
    <property type="match status" value="1"/>
</dbReference>
<dbReference type="Gene3D" id="1.10.287.130">
    <property type="match status" value="1"/>
</dbReference>
<dbReference type="Pfam" id="PF02518">
    <property type="entry name" value="HATPase_c"/>
    <property type="match status" value="1"/>
</dbReference>
<evidence type="ECO:0000256" key="13">
    <source>
        <dbReference type="SAM" id="MobiDB-lite"/>
    </source>
</evidence>
<dbReference type="GO" id="GO:0043565">
    <property type="term" value="F:sequence-specific DNA binding"/>
    <property type="evidence" value="ECO:0007669"/>
    <property type="project" value="InterPro"/>
</dbReference>
<evidence type="ECO:0000256" key="6">
    <source>
        <dbReference type="ARBA" id="ARBA00022777"/>
    </source>
</evidence>
<dbReference type="InterPro" id="IPR001789">
    <property type="entry name" value="Sig_transdc_resp-reg_receiver"/>
</dbReference>
<dbReference type="PANTHER" id="PTHR43547:SF2">
    <property type="entry name" value="HYBRID SIGNAL TRANSDUCTION HISTIDINE KINASE C"/>
    <property type="match status" value="1"/>
</dbReference>
<dbReference type="PROSITE" id="PS50110">
    <property type="entry name" value="RESPONSE_REGULATORY"/>
    <property type="match status" value="1"/>
</dbReference>
<dbReference type="FunFam" id="3.30.565.10:FF:000037">
    <property type="entry name" value="Hybrid sensor histidine kinase/response regulator"/>
    <property type="match status" value="1"/>
</dbReference>
<dbReference type="SMART" id="SM00342">
    <property type="entry name" value="HTH_ARAC"/>
    <property type="match status" value="1"/>
</dbReference>
<dbReference type="InterPro" id="IPR015943">
    <property type="entry name" value="WD40/YVTN_repeat-like_dom_sf"/>
</dbReference>
<keyword evidence="14" id="KW-0812">Transmembrane</keyword>
<name>A0A948TA30_9BACT</name>
<dbReference type="GO" id="GO:0003700">
    <property type="term" value="F:DNA-binding transcription factor activity"/>
    <property type="evidence" value="ECO:0007669"/>
    <property type="project" value="InterPro"/>
</dbReference>
<evidence type="ECO:0000256" key="8">
    <source>
        <dbReference type="ARBA" id="ARBA00023012"/>
    </source>
</evidence>
<dbReference type="CDD" id="cd00082">
    <property type="entry name" value="HisKA"/>
    <property type="match status" value="1"/>
</dbReference>
<feature type="signal peptide" evidence="15">
    <location>
        <begin position="1"/>
        <end position="22"/>
    </location>
</feature>
<dbReference type="InterPro" id="IPR011006">
    <property type="entry name" value="CheY-like_superfamily"/>
</dbReference>
<reference evidence="19" key="1">
    <citation type="journal article" date="2021" name="PeerJ">
        <title>Extensive microbial diversity within the chicken gut microbiome revealed by metagenomics and culture.</title>
        <authorList>
            <person name="Gilroy R."/>
            <person name="Ravi A."/>
            <person name="Getino M."/>
            <person name="Pursley I."/>
            <person name="Horton D.L."/>
            <person name="Alikhan N.F."/>
            <person name="Baker D."/>
            <person name="Gharbi K."/>
            <person name="Hall N."/>
            <person name="Watson M."/>
            <person name="Adriaenssens E.M."/>
            <person name="Foster-Nyarko E."/>
            <person name="Jarju S."/>
            <person name="Secka A."/>
            <person name="Antonio M."/>
            <person name="Oren A."/>
            <person name="Chaudhuri R.R."/>
            <person name="La Ragione R."/>
            <person name="Hildebrand F."/>
            <person name="Pallen M.J."/>
        </authorList>
    </citation>
    <scope>NUCLEOTIDE SEQUENCE</scope>
    <source>
        <strain evidence="19">G4-2901</strain>
    </source>
</reference>
<keyword evidence="5" id="KW-0547">Nucleotide-binding</keyword>
<evidence type="ECO:0000256" key="11">
    <source>
        <dbReference type="ARBA" id="ARBA00023163"/>
    </source>
</evidence>
<evidence type="ECO:0000256" key="12">
    <source>
        <dbReference type="PROSITE-ProRule" id="PRU00169"/>
    </source>
</evidence>
<evidence type="ECO:0000256" key="5">
    <source>
        <dbReference type="ARBA" id="ARBA00022741"/>
    </source>
</evidence>
<feature type="domain" description="HTH araC/xylS-type" evidence="16">
    <location>
        <begin position="1243"/>
        <end position="1342"/>
    </location>
</feature>
<dbReference type="PROSITE" id="PS00041">
    <property type="entry name" value="HTH_ARAC_FAMILY_1"/>
    <property type="match status" value="1"/>
</dbReference>
<evidence type="ECO:0000259" key="17">
    <source>
        <dbReference type="PROSITE" id="PS50109"/>
    </source>
</evidence>
<organism evidence="19 20">
    <name type="scientific">Candidatus Phocaeicola faecigallinarum</name>
    <dbReference type="NCBI Taxonomy" id="2838732"/>
    <lineage>
        <taxon>Bacteria</taxon>
        <taxon>Pseudomonadati</taxon>
        <taxon>Bacteroidota</taxon>
        <taxon>Bacteroidia</taxon>
        <taxon>Bacteroidales</taxon>
        <taxon>Bacteroidaceae</taxon>
        <taxon>Phocaeicola</taxon>
    </lineage>
</organism>
<feature type="domain" description="Histidine kinase" evidence="17">
    <location>
        <begin position="824"/>
        <end position="1050"/>
    </location>
</feature>
<dbReference type="SUPFAM" id="SSF46689">
    <property type="entry name" value="Homeodomain-like"/>
    <property type="match status" value="1"/>
</dbReference>
<dbReference type="SMART" id="SM00387">
    <property type="entry name" value="HATPase_c"/>
    <property type="match status" value="1"/>
</dbReference>
<dbReference type="PRINTS" id="PR00344">
    <property type="entry name" value="BCTRLSENSOR"/>
</dbReference>
<dbReference type="InterPro" id="IPR009057">
    <property type="entry name" value="Homeodomain-like_sf"/>
</dbReference>